<dbReference type="PANTHER" id="PTHR22916:SF64">
    <property type="entry name" value="TRANSFERASE, PUTATIVE-RELATED"/>
    <property type="match status" value="1"/>
</dbReference>
<dbReference type="KEGG" id="mgel:G5B37_05735"/>
<dbReference type="GO" id="GO:0016758">
    <property type="term" value="F:hexosyltransferase activity"/>
    <property type="evidence" value="ECO:0007669"/>
    <property type="project" value="UniProtKB-ARBA"/>
</dbReference>
<sequence>MPKFSIIIPLYNKEKDIAKTLNSLFLQTENDYEIILVNDGSTDGSETVVKGFTDARISYFSKENEGVSRTRNFAVTKATSKHIVFLDADDYWHPNHLENLHDLITVFPDQQWYATAYEKRHNSKFVSPMLSPIMQKPKDWKGVVTNYFENSLIDALAWTSAVCFKKSFFEALNGFDTSITHGAGEDTDLWIRAALKAPMAFTTTITARHNLDGSNRISHTPTLIRNFMNVDVYEAETEKHPGLKAYLDLNRFSFAMQHKMAGDKKTFARFVQKIELNNLTGKQRYMLKQPKQVLQLILKGKGLAEKLGFRLTSFN</sequence>
<gene>
    <name evidence="2" type="ORF">G5B37_05735</name>
</gene>
<keyword evidence="2" id="KW-0808">Transferase</keyword>
<feature type="domain" description="Glycosyltransferase 2-like" evidence="1">
    <location>
        <begin position="5"/>
        <end position="109"/>
    </location>
</feature>
<proteinExistence type="predicted"/>
<dbReference type="RefSeq" id="WP_164679108.1">
    <property type="nucleotide sequence ID" value="NZ_CP049057.1"/>
</dbReference>
<evidence type="ECO:0000313" key="3">
    <source>
        <dbReference type="Proteomes" id="UP000505306"/>
    </source>
</evidence>
<evidence type="ECO:0000259" key="1">
    <source>
        <dbReference type="Pfam" id="PF00535"/>
    </source>
</evidence>
<dbReference type="InterPro" id="IPR029044">
    <property type="entry name" value="Nucleotide-diphossugar_trans"/>
</dbReference>
<dbReference type="SUPFAM" id="SSF53448">
    <property type="entry name" value="Nucleotide-diphospho-sugar transferases"/>
    <property type="match status" value="1"/>
</dbReference>
<evidence type="ECO:0000313" key="2">
    <source>
        <dbReference type="EMBL" id="QIE59078.1"/>
    </source>
</evidence>
<organism evidence="2 3">
    <name type="scientific">Rasiella rasia</name>
    <dbReference type="NCBI Taxonomy" id="2744027"/>
    <lineage>
        <taxon>Bacteria</taxon>
        <taxon>Pseudomonadati</taxon>
        <taxon>Bacteroidota</taxon>
        <taxon>Flavobacteriia</taxon>
        <taxon>Flavobacteriales</taxon>
        <taxon>Flavobacteriaceae</taxon>
        <taxon>Rasiella</taxon>
    </lineage>
</organism>
<dbReference type="Gene3D" id="3.90.550.10">
    <property type="entry name" value="Spore Coat Polysaccharide Biosynthesis Protein SpsA, Chain A"/>
    <property type="match status" value="1"/>
</dbReference>
<dbReference type="Pfam" id="PF00535">
    <property type="entry name" value="Glycos_transf_2"/>
    <property type="match status" value="1"/>
</dbReference>
<dbReference type="InterPro" id="IPR001173">
    <property type="entry name" value="Glyco_trans_2-like"/>
</dbReference>
<dbReference type="Proteomes" id="UP000505306">
    <property type="component" value="Chromosome"/>
</dbReference>
<dbReference type="EMBL" id="CP049057">
    <property type="protein sequence ID" value="QIE59078.1"/>
    <property type="molecule type" value="Genomic_DNA"/>
</dbReference>
<dbReference type="CDD" id="cd00761">
    <property type="entry name" value="Glyco_tranf_GTA_type"/>
    <property type="match status" value="1"/>
</dbReference>
<name>A0A6G6GKK4_9FLAO</name>
<keyword evidence="3" id="KW-1185">Reference proteome</keyword>
<accession>A0A6G6GKK4</accession>
<reference evidence="2 3" key="1">
    <citation type="submission" date="2020-02" db="EMBL/GenBank/DDBJ databases">
        <title>Complete genome sequence of Flavobacteriaceae bacterium.</title>
        <authorList>
            <person name="Kim S.-J."/>
            <person name="Kim Y.-S."/>
            <person name="Kim K.-H."/>
        </authorList>
    </citation>
    <scope>NUCLEOTIDE SEQUENCE [LARGE SCALE GENOMIC DNA]</scope>
    <source>
        <strain evidence="2 3">RR4-40</strain>
    </source>
</reference>
<dbReference type="AlphaFoldDB" id="A0A6G6GKK4"/>
<dbReference type="PANTHER" id="PTHR22916">
    <property type="entry name" value="GLYCOSYLTRANSFERASE"/>
    <property type="match status" value="1"/>
</dbReference>
<protein>
    <submittedName>
        <fullName evidence="2">Glycosyltransferase family 2 protein</fullName>
    </submittedName>
</protein>